<keyword evidence="2" id="KW-0238">DNA-binding</keyword>
<dbReference type="EMBL" id="QXQB01000002">
    <property type="protein sequence ID" value="RJX40117.1"/>
    <property type="molecule type" value="Genomic_DNA"/>
</dbReference>
<sequence length="269" mass="30263">MTSPLQHASMGVLKPTEAEKRFQLLRFPPSPELAPFVKHYWIVSWNLGEGVHYGQDVIPNPCVNMVAEHSGIAVYGVSSRMYTKHLEGAGRAFGVKFHPGGFYPYIKQPLSSLTDSSMSMMDAFGTEGESLLSALRSGETPEILIDHADRLLRDALPEQDPISAVILEIITYIQQNRDVTRVEQLSAYFGLHVRKLQRLFHKYAGVSPKWVIQLYRLHNAAEMLDRGEADDWAKLSAELGFFDQSHFIRAFKAMLGMTPDSYYSIPAES</sequence>
<evidence type="ECO:0000313" key="6">
    <source>
        <dbReference type="Proteomes" id="UP000267798"/>
    </source>
</evidence>
<reference evidence="5 6" key="1">
    <citation type="submission" date="2018-09" db="EMBL/GenBank/DDBJ databases">
        <title>Paenibacillus aracenensis nov. sp. isolated from a cave in southern Spain.</title>
        <authorList>
            <person name="Jurado V."/>
            <person name="Gutierrez-Patricio S."/>
            <person name="Gonzalez-Pimentel J.L."/>
            <person name="Miller A.Z."/>
            <person name="Laiz L."/>
            <person name="Saiz-Jimenez C."/>
        </authorList>
    </citation>
    <scope>NUCLEOTIDE SEQUENCE [LARGE SCALE GENOMIC DNA]</scope>
    <source>
        <strain evidence="5 6">JCM 19203</strain>
    </source>
</reference>
<organism evidence="5 6">
    <name type="scientific">Paenibacillus pinisoli</name>
    <dbReference type="NCBI Taxonomy" id="1276110"/>
    <lineage>
        <taxon>Bacteria</taxon>
        <taxon>Bacillati</taxon>
        <taxon>Bacillota</taxon>
        <taxon>Bacilli</taxon>
        <taxon>Bacillales</taxon>
        <taxon>Paenibacillaceae</taxon>
        <taxon>Paenibacillus</taxon>
    </lineage>
</organism>
<gene>
    <name evidence="5" type="ORF">D3P09_12170</name>
</gene>
<dbReference type="Gene3D" id="1.10.10.60">
    <property type="entry name" value="Homeodomain-like"/>
    <property type="match status" value="1"/>
</dbReference>
<dbReference type="InterPro" id="IPR018060">
    <property type="entry name" value="HTH_AraC"/>
</dbReference>
<dbReference type="InterPro" id="IPR046532">
    <property type="entry name" value="DUF6597"/>
</dbReference>
<feature type="domain" description="HTH araC/xylS-type" evidence="4">
    <location>
        <begin position="167"/>
        <end position="265"/>
    </location>
</feature>
<evidence type="ECO:0000256" key="3">
    <source>
        <dbReference type="ARBA" id="ARBA00023163"/>
    </source>
</evidence>
<dbReference type="SUPFAM" id="SSF46689">
    <property type="entry name" value="Homeodomain-like"/>
    <property type="match status" value="1"/>
</dbReference>
<dbReference type="Proteomes" id="UP000267798">
    <property type="component" value="Unassembled WGS sequence"/>
</dbReference>
<keyword evidence="1" id="KW-0805">Transcription regulation</keyword>
<comment type="caution">
    <text evidence="5">The sequence shown here is derived from an EMBL/GenBank/DDBJ whole genome shotgun (WGS) entry which is preliminary data.</text>
</comment>
<keyword evidence="6" id="KW-1185">Reference proteome</keyword>
<name>A0A3A6PGC5_9BACL</name>
<dbReference type="Pfam" id="PF20240">
    <property type="entry name" value="DUF6597"/>
    <property type="match status" value="1"/>
</dbReference>
<dbReference type="InterPro" id="IPR050204">
    <property type="entry name" value="AraC_XylS_family_regulators"/>
</dbReference>
<proteinExistence type="predicted"/>
<protein>
    <submittedName>
        <fullName evidence="5">AraC family transcriptional regulator</fullName>
    </submittedName>
</protein>
<evidence type="ECO:0000256" key="1">
    <source>
        <dbReference type="ARBA" id="ARBA00023015"/>
    </source>
</evidence>
<dbReference type="PROSITE" id="PS01124">
    <property type="entry name" value="HTH_ARAC_FAMILY_2"/>
    <property type="match status" value="1"/>
</dbReference>
<evidence type="ECO:0000256" key="2">
    <source>
        <dbReference type="ARBA" id="ARBA00023125"/>
    </source>
</evidence>
<dbReference type="InterPro" id="IPR009057">
    <property type="entry name" value="Homeodomain-like_sf"/>
</dbReference>
<accession>A0A3A6PGC5</accession>
<evidence type="ECO:0000259" key="4">
    <source>
        <dbReference type="PROSITE" id="PS01124"/>
    </source>
</evidence>
<evidence type="ECO:0000313" key="5">
    <source>
        <dbReference type="EMBL" id="RJX40117.1"/>
    </source>
</evidence>
<keyword evidence="3" id="KW-0804">Transcription</keyword>
<dbReference type="AlphaFoldDB" id="A0A3A6PGC5"/>
<dbReference type="SMART" id="SM00342">
    <property type="entry name" value="HTH_ARAC"/>
    <property type="match status" value="1"/>
</dbReference>
<dbReference type="GO" id="GO:0043565">
    <property type="term" value="F:sequence-specific DNA binding"/>
    <property type="evidence" value="ECO:0007669"/>
    <property type="project" value="InterPro"/>
</dbReference>
<dbReference type="RefSeq" id="WP_120110108.1">
    <property type="nucleotide sequence ID" value="NZ_QXQB01000002.1"/>
</dbReference>
<dbReference type="Pfam" id="PF12833">
    <property type="entry name" value="HTH_18"/>
    <property type="match status" value="1"/>
</dbReference>
<dbReference type="OrthoDB" id="323290at2"/>
<dbReference type="GO" id="GO:0003700">
    <property type="term" value="F:DNA-binding transcription factor activity"/>
    <property type="evidence" value="ECO:0007669"/>
    <property type="project" value="InterPro"/>
</dbReference>
<dbReference type="PANTHER" id="PTHR46796">
    <property type="entry name" value="HTH-TYPE TRANSCRIPTIONAL ACTIVATOR RHAS-RELATED"/>
    <property type="match status" value="1"/>
</dbReference>